<keyword evidence="3" id="KW-1185">Reference proteome</keyword>
<gene>
    <name evidence="2" type="ORF">LLUT_LOCUS15248</name>
</gene>
<comment type="caution">
    <text evidence="2">The sequence shown here is derived from an EMBL/GenBank/DDBJ whole genome shotgun (WGS) entry which is preliminary data.</text>
</comment>
<reference evidence="2 3" key="1">
    <citation type="submission" date="2024-03" db="EMBL/GenBank/DDBJ databases">
        <authorList>
            <person name="Martinez-Hernandez J."/>
        </authorList>
    </citation>
    <scope>NUCLEOTIDE SEQUENCE [LARGE SCALE GENOMIC DNA]</scope>
</reference>
<evidence type="ECO:0000256" key="1">
    <source>
        <dbReference type="SAM" id="MobiDB-lite"/>
    </source>
</evidence>
<evidence type="ECO:0000313" key="2">
    <source>
        <dbReference type="EMBL" id="CAL0314188.1"/>
    </source>
</evidence>
<proteinExistence type="predicted"/>
<organism evidence="2 3">
    <name type="scientific">Lupinus luteus</name>
    <name type="common">European yellow lupine</name>
    <dbReference type="NCBI Taxonomy" id="3873"/>
    <lineage>
        <taxon>Eukaryota</taxon>
        <taxon>Viridiplantae</taxon>
        <taxon>Streptophyta</taxon>
        <taxon>Embryophyta</taxon>
        <taxon>Tracheophyta</taxon>
        <taxon>Spermatophyta</taxon>
        <taxon>Magnoliopsida</taxon>
        <taxon>eudicotyledons</taxon>
        <taxon>Gunneridae</taxon>
        <taxon>Pentapetalae</taxon>
        <taxon>rosids</taxon>
        <taxon>fabids</taxon>
        <taxon>Fabales</taxon>
        <taxon>Fabaceae</taxon>
        <taxon>Papilionoideae</taxon>
        <taxon>50 kb inversion clade</taxon>
        <taxon>genistoids sensu lato</taxon>
        <taxon>core genistoids</taxon>
        <taxon>Genisteae</taxon>
        <taxon>Lupinus</taxon>
    </lineage>
</organism>
<dbReference type="Proteomes" id="UP001497480">
    <property type="component" value="Unassembled WGS sequence"/>
</dbReference>
<accession>A0AAV1WXW6</accession>
<evidence type="ECO:0000313" key="3">
    <source>
        <dbReference type="Proteomes" id="UP001497480"/>
    </source>
</evidence>
<dbReference type="EMBL" id="CAXHTB010000010">
    <property type="protein sequence ID" value="CAL0314188.1"/>
    <property type="molecule type" value="Genomic_DNA"/>
</dbReference>
<protein>
    <submittedName>
        <fullName evidence="2">Uncharacterized protein</fullName>
    </submittedName>
</protein>
<name>A0AAV1WXW6_LUPLU</name>
<sequence length="88" mass="9982">MDLVIITTGFGKSTDEQLQYNPEIEKSAKSNRKKAKEKKQQGLDPSQEVTVAKKFVYQDALVDASWPLRSAMEAISSLPKFEKLLYFV</sequence>
<feature type="region of interest" description="Disordered" evidence="1">
    <location>
        <begin position="20"/>
        <end position="45"/>
    </location>
</feature>
<dbReference type="AlphaFoldDB" id="A0AAV1WXW6"/>